<reference evidence="3" key="3">
    <citation type="submission" date="2025-08" db="UniProtKB">
        <authorList>
            <consortium name="RefSeq"/>
        </authorList>
    </citation>
    <scope>IDENTIFICATION</scope>
    <source>
        <strain evidence="3">NI907</strain>
    </source>
</reference>
<feature type="region of interest" description="Disordered" evidence="1">
    <location>
        <begin position="270"/>
        <end position="295"/>
    </location>
</feature>
<feature type="region of interest" description="Disordered" evidence="1">
    <location>
        <begin position="363"/>
        <end position="443"/>
    </location>
</feature>
<accession>A0A6P8BAX2</accession>
<protein>
    <submittedName>
        <fullName evidence="3">Uncharacterized protein</fullName>
    </submittedName>
</protein>
<dbReference type="KEGG" id="pgri:PgNI_04140"/>
<feature type="region of interest" description="Disordered" evidence="1">
    <location>
        <begin position="474"/>
        <end position="502"/>
    </location>
</feature>
<keyword evidence="2" id="KW-1185">Reference proteome</keyword>
<dbReference type="GeneID" id="41959100"/>
<feature type="compositionally biased region" description="Basic and acidic residues" evidence="1">
    <location>
        <begin position="483"/>
        <end position="494"/>
    </location>
</feature>
<feature type="region of interest" description="Disordered" evidence="1">
    <location>
        <begin position="126"/>
        <end position="245"/>
    </location>
</feature>
<name>A0A6P8BAX2_PYRGI</name>
<sequence length="599" mass="64179">MTTIWNPEKVLGLQRISHQQEGWRCAGILPAETRNTESSDSAQEGEVNPSPARCNHPLRQADNNTIRRLLAEMSHEMPDQVDYNMLLHLARACLCTDASPEPHRGRHEARVIYGWTEMMGREASRIRESVRSSLGESSLGKGDATTSNPEPEAGLETKAAIPSPSSPQLDHPLALPARPRLKSVTALTISQRRRSSPPSLTTPSTPSSTSTHLTISTARNSAHHPYAPPSPPDSATFPPTGTASPTAFPFPQLPLYHPVPLSLAALNSGSYHSHQEATTSTATPENETPPTPSAMNASFTAAAAAAAADTLAPSTPQYATVPPATLDRVPPPLATATTIATDTSTISADSLRGGELRCAIMSMPPRVGGADRSLRSRPPSLGVYSPTSLSSAPDMGSRRQQQQRQLFFPRHHTQSVQDGGERMGSRQASSAVVAPTGASRDEDAAMRREMRGCASEISAIRSELAAMRAEMMQALQQQQQQQHQREASNDEELCRPPGEQTSTADISEALSRTFAAIMALLVASYTWILWVAAHALCSLKLSGAGEPAVRFKGVLASTLSTVKSFFVASGHINPETGRRGEGFQQGRALRRKASIGKMV</sequence>
<gene>
    <name evidence="3" type="ORF">PgNI_04140</name>
</gene>
<reference evidence="3" key="2">
    <citation type="submission" date="2019-10" db="EMBL/GenBank/DDBJ databases">
        <authorList>
            <consortium name="NCBI Genome Project"/>
        </authorList>
    </citation>
    <scope>NUCLEOTIDE SEQUENCE</scope>
    <source>
        <strain evidence="3">NI907</strain>
    </source>
</reference>
<evidence type="ECO:0000256" key="1">
    <source>
        <dbReference type="SAM" id="MobiDB-lite"/>
    </source>
</evidence>
<feature type="compositionally biased region" description="Low complexity" evidence="1">
    <location>
        <begin position="196"/>
        <end position="217"/>
    </location>
</feature>
<reference evidence="3" key="1">
    <citation type="journal article" date="2019" name="Mol. Biol. Evol.">
        <title>Blast fungal genomes show frequent chromosomal changes, gene gains and losses, and effector gene turnover.</title>
        <authorList>
            <person name="Gomez Luciano L.B."/>
            <person name="Jason Tsai I."/>
            <person name="Chuma I."/>
            <person name="Tosa Y."/>
            <person name="Chen Y.H."/>
            <person name="Li J.Y."/>
            <person name="Li M.Y."/>
            <person name="Jade Lu M.Y."/>
            <person name="Nakayashiki H."/>
            <person name="Li W.H."/>
        </authorList>
    </citation>
    <scope>NUCLEOTIDE SEQUENCE</scope>
    <source>
        <strain evidence="3">NI907</strain>
    </source>
</reference>
<feature type="compositionally biased region" description="Low complexity" evidence="1">
    <location>
        <begin position="276"/>
        <end position="286"/>
    </location>
</feature>
<proteinExistence type="predicted"/>
<dbReference type="RefSeq" id="XP_030984204.1">
    <property type="nucleotide sequence ID" value="XM_031124191.1"/>
</dbReference>
<dbReference type="AlphaFoldDB" id="A0A6P8BAX2"/>
<dbReference type="Proteomes" id="UP000515153">
    <property type="component" value="Unplaced"/>
</dbReference>
<evidence type="ECO:0000313" key="3">
    <source>
        <dbReference type="RefSeq" id="XP_030984204.1"/>
    </source>
</evidence>
<organism evidence="2 3">
    <name type="scientific">Pyricularia grisea</name>
    <name type="common">Crabgrass-specific blast fungus</name>
    <name type="synonym">Magnaporthe grisea</name>
    <dbReference type="NCBI Taxonomy" id="148305"/>
    <lineage>
        <taxon>Eukaryota</taxon>
        <taxon>Fungi</taxon>
        <taxon>Dikarya</taxon>
        <taxon>Ascomycota</taxon>
        <taxon>Pezizomycotina</taxon>
        <taxon>Sordariomycetes</taxon>
        <taxon>Sordariomycetidae</taxon>
        <taxon>Magnaporthales</taxon>
        <taxon>Pyriculariaceae</taxon>
        <taxon>Pyricularia</taxon>
    </lineage>
</organism>
<evidence type="ECO:0000313" key="2">
    <source>
        <dbReference type="Proteomes" id="UP000515153"/>
    </source>
</evidence>
<feature type="region of interest" description="Disordered" evidence="1">
    <location>
        <begin position="34"/>
        <end position="59"/>
    </location>
</feature>